<dbReference type="AlphaFoldDB" id="A0A1V8S9W3"/>
<dbReference type="Proteomes" id="UP000192596">
    <property type="component" value="Unassembled WGS sequence"/>
</dbReference>
<dbReference type="EMBL" id="NAJO01000076">
    <property type="protein sequence ID" value="OQN95922.1"/>
    <property type="molecule type" value="Genomic_DNA"/>
</dbReference>
<sequence length="223" mass="24146">MTTSESAILSSALAEQTTGLNSRFADVASRFETTTGVVKLPDDDPAAVNALLEYLYGRDFSRPSQDNGHIGFKEDILLLIAVFHLAGKYLVQSLENLAETRFQAALQANSLSGYVPDMIDAVDDMTSDGADGADGADNLQKMLITRICASEQDVFGNPEKFKALHTALRDKPMLAYNAALAAAKSRTRKICYYCVSCKNYFDLPGGVERWNICPITGCGGTLI</sequence>
<reference evidence="2" key="1">
    <citation type="submission" date="2017-03" db="EMBL/GenBank/DDBJ databases">
        <title>Genomes of endolithic fungi from Antarctica.</title>
        <authorList>
            <person name="Coleine C."/>
            <person name="Masonjones S."/>
            <person name="Stajich J.E."/>
        </authorList>
    </citation>
    <scope>NUCLEOTIDE SEQUENCE [LARGE SCALE GENOMIC DNA]</scope>
    <source>
        <strain evidence="2">CCFEE 5527</strain>
    </source>
</reference>
<evidence type="ECO:0000313" key="1">
    <source>
        <dbReference type="EMBL" id="OQN95922.1"/>
    </source>
</evidence>
<protein>
    <recommendedName>
        <fullName evidence="3">BTB domain-containing protein</fullName>
    </recommendedName>
</protein>
<dbReference type="InterPro" id="IPR011333">
    <property type="entry name" value="SKP1/BTB/POZ_sf"/>
</dbReference>
<keyword evidence="2" id="KW-1185">Reference proteome</keyword>
<dbReference type="PANTHER" id="PTHR47843">
    <property type="entry name" value="BTB DOMAIN-CONTAINING PROTEIN-RELATED"/>
    <property type="match status" value="1"/>
</dbReference>
<name>A0A1V8S9W3_9PEZI</name>
<evidence type="ECO:0000313" key="2">
    <source>
        <dbReference type="Proteomes" id="UP000192596"/>
    </source>
</evidence>
<dbReference type="OrthoDB" id="6359816at2759"/>
<gene>
    <name evidence="1" type="ORF">B0A48_17759</name>
</gene>
<accession>A0A1V8S9W3</accession>
<dbReference type="InParanoid" id="A0A1V8S9W3"/>
<comment type="caution">
    <text evidence="1">The sequence shown here is derived from an EMBL/GenBank/DDBJ whole genome shotgun (WGS) entry which is preliminary data.</text>
</comment>
<organism evidence="1 2">
    <name type="scientific">Cryoendolithus antarcticus</name>
    <dbReference type="NCBI Taxonomy" id="1507870"/>
    <lineage>
        <taxon>Eukaryota</taxon>
        <taxon>Fungi</taxon>
        <taxon>Dikarya</taxon>
        <taxon>Ascomycota</taxon>
        <taxon>Pezizomycotina</taxon>
        <taxon>Dothideomycetes</taxon>
        <taxon>Dothideomycetidae</taxon>
        <taxon>Cladosporiales</taxon>
        <taxon>Cladosporiaceae</taxon>
        <taxon>Cryoendolithus</taxon>
    </lineage>
</organism>
<dbReference type="Gene3D" id="3.30.710.10">
    <property type="entry name" value="Potassium Channel Kv1.1, Chain A"/>
    <property type="match status" value="1"/>
</dbReference>
<dbReference type="STRING" id="1507870.A0A1V8S9W3"/>
<proteinExistence type="predicted"/>
<evidence type="ECO:0008006" key="3">
    <source>
        <dbReference type="Google" id="ProtNLM"/>
    </source>
</evidence>